<feature type="transmembrane region" description="Helical" evidence="6">
    <location>
        <begin position="212"/>
        <end position="233"/>
    </location>
</feature>
<comment type="similarity">
    <text evidence="6">Belongs to the inorganic phosphate transporter (PiT) (TC 2.A.20) family.</text>
</comment>
<protein>
    <recommendedName>
        <fullName evidence="6">Phosphate transporter</fullName>
    </recommendedName>
</protein>
<feature type="transmembrane region" description="Helical" evidence="6">
    <location>
        <begin position="128"/>
        <end position="146"/>
    </location>
</feature>
<comment type="caution">
    <text evidence="7">The sequence shown here is derived from an EMBL/GenBank/DDBJ whole genome shotgun (WGS) entry which is preliminary data.</text>
</comment>
<keyword evidence="2 6" id="KW-0813">Transport</keyword>
<evidence type="ECO:0000256" key="2">
    <source>
        <dbReference type="ARBA" id="ARBA00022448"/>
    </source>
</evidence>
<evidence type="ECO:0000256" key="5">
    <source>
        <dbReference type="ARBA" id="ARBA00023136"/>
    </source>
</evidence>
<name>A0A7C0ZAW1_UNCW3</name>
<reference evidence="7" key="1">
    <citation type="journal article" date="2020" name="mSystems">
        <title>Genome- and Community-Level Interaction Insights into Carbon Utilization and Element Cycling Functions of Hydrothermarchaeota in Hydrothermal Sediment.</title>
        <authorList>
            <person name="Zhou Z."/>
            <person name="Liu Y."/>
            <person name="Xu W."/>
            <person name="Pan J."/>
            <person name="Luo Z.H."/>
            <person name="Li M."/>
        </authorList>
    </citation>
    <scope>NUCLEOTIDE SEQUENCE [LARGE SCALE GENOMIC DNA]</scope>
    <source>
        <strain evidence="7">HyVt-102</strain>
    </source>
</reference>
<evidence type="ECO:0000313" key="7">
    <source>
        <dbReference type="EMBL" id="HDI83800.1"/>
    </source>
</evidence>
<keyword evidence="3 6" id="KW-0812">Transmembrane</keyword>
<sequence>MIWIFLSSGLFLGWSLGANDAANIFGTAIGTKMLRFRTAAIFGSIFVILGAVISGSGAAHTLGKLGDINAVGGAFTVALAAGATVSWMAKLGLPVSTTQAIVGSIVGWDLFTGSQIDTVSLTKIVSTWVFSPLLAGIFAFILFNILKFYLKRVRIHLLQIDNFTRIGLLLIGIFGAYSLGANNIANVMGVFMGSNPFKGLSLGFFYLNDIQVLFMVGGFAIALGIFTYSYKVITTVGRELHKLSPLAALVVVLAESLVLFIFASQSLERFLVSMGIPPLPLVPVSSSQAVVGAIVGIGIARGGGRAINFKKLYKIVIGWFLTPLSSGILSFFLLFFMQNVFQVSTYRPIKYAITEYAYREVPTTLSQAIEPIKGEVFANAREFKEKLSELGIKKEGTGYLLFLARIDSIYIDSMIAKRELDQKWFGKKRIEAVKKLHGRMFVHKWQVVEELSKISDEWKFRSSDRRYRVYNRELKKMYDTIFHVFLIQNIREKFKISPE</sequence>
<evidence type="ECO:0000256" key="4">
    <source>
        <dbReference type="ARBA" id="ARBA00022989"/>
    </source>
</evidence>
<feature type="transmembrane region" description="Helical" evidence="6">
    <location>
        <begin position="70"/>
        <end position="89"/>
    </location>
</feature>
<dbReference type="PANTHER" id="PTHR11101">
    <property type="entry name" value="PHOSPHATE TRANSPORTER"/>
    <property type="match status" value="1"/>
</dbReference>
<gene>
    <name evidence="7" type="ORF">ENF18_08445</name>
</gene>
<proteinExistence type="inferred from homology"/>
<accession>A0A7C0ZAW1</accession>
<keyword evidence="4 6" id="KW-1133">Transmembrane helix</keyword>
<evidence type="ECO:0000256" key="3">
    <source>
        <dbReference type="ARBA" id="ARBA00022692"/>
    </source>
</evidence>
<dbReference type="GO" id="GO:0016020">
    <property type="term" value="C:membrane"/>
    <property type="evidence" value="ECO:0007669"/>
    <property type="project" value="UniProtKB-SubCell"/>
</dbReference>
<dbReference type="AlphaFoldDB" id="A0A7C0ZAW1"/>
<keyword evidence="6" id="KW-0592">Phosphate transport</keyword>
<dbReference type="Proteomes" id="UP000885847">
    <property type="component" value="Unassembled WGS sequence"/>
</dbReference>
<dbReference type="GO" id="GO:0005315">
    <property type="term" value="F:phosphate transmembrane transporter activity"/>
    <property type="evidence" value="ECO:0007669"/>
    <property type="project" value="InterPro"/>
</dbReference>
<feature type="transmembrane region" description="Helical" evidence="6">
    <location>
        <begin position="167"/>
        <end position="192"/>
    </location>
</feature>
<dbReference type="EMBL" id="DQWE01000394">
    <property type="protein sequence ID" value="HDI83800.1"/>
    <property type="molecule type" value="Genomic_DNA"/>
</dbReference>
<dbReference type="InterPro" id="IPR001204">
    <property type="entry name" value="Phos_transporter"/>
</dbReference>
<dbReference type="PANTHER" id="PTHR11101:SF80">
    <property type="entry name" value="PHOSPHATE TRANSPORTER"/>
    <property type="match status" value="1"/>
</dbReference>
<evidence type="ECO:0000256" key="6">
    <source>
        <dbReference type="RuleBase" id="RU363058"/>
    </source>
</evidence>
<dbReference type="Pfam" id="PF01384">
    <property type="entry name" value="PHO4"/>
    <property type="match status" value="2"/>
</dbReference>
<organism evidence="7">
    <name type="scientific">candidate division WOR-3 bacterium</name>
    <dbReference type="NCBI Taxonomy" id="2052148"/>
    <lineage>
        <taxon>Bacteria</taxon>
        <taxon>Bacteria division WOR-3</taxon>
    </lineage>
</organism>
<feature type="transmembrane region" description="Helical" evidence="6">
    <location>
        <begin position="312"/>
        <end position="337"/>
    </location>
</feature>
<keyword evidence="5 6" id="KW-0472">Membrane</keyword>
<feature type="transmembrane region" description="Helical" evidence="6">
    <location>
        <begin position="245"/>
        <end position="267"/>
    </location>
</feature>
<comment type="subcellular location">
    <subcellularLocation>
        <location evidence="1 6">Membrane</location>
        <topology evidence="1 6">Multi-pass membrane protein</topology>
    </subcellularLocation>
</comment>
<dbReference type="GO" id="GO:0035435">
    <property type="term" value="P:phosphate ion transmembrane transport"/>
    <property type="evidence" value="ECO:0007669"/>
    <property type="project" value="TreeGrafter"/>
</dbReference>
<evidence type="ECO:0000256" key="1">
    <source>
        <dbReference type="ARBA" id="ARBA00004141"/>
    </source>
</evidence>
<feature type="transmembrane region" description="Helical" evidence="6">
    <location>
        <begin position="41"/>
        <end position="63"/>
    </location>
</feature>
<feature type="transmembrane region" description="Helical" evidence="6">
    <location>
        <begin position="279"/>
        <end position="300"/>
    </location>
</feature>